<proteinExistence type="predicted"/>
<organism evidence="3 4">
    <name type="scientific">Aliibacillus thermotolerans</name>
    <dbReference type="NCBI Taxonomy" id="1834418"/>
    <lineage>
        <taxon>Bacteria</taxon>
        <taxon>Bacillati</taxon>
        <taxon>Bacillota</taxon>
        <taxon>Bacilli</taxon>
        <taxon>Bacillales</taxon>
        <taxon>Bacillaceae</taxon>
        <taxon>Aliibacillus</taxon>
    </lineage>
</organism>
<feature type="compositionally biased region" description="Polar residues" evidence="1">
    <location>
        <begin position="1"/>
        <end position="28"/>
    </location>
</feature>
<dbReference type="Gene3D" id="3.90.1300.10">
    <property type="entry name" value="Amidase signature (AS) domain"/>
    <property type="match status" value="1"/>
</dbReference>
<dbReference type="PANTHER" id="PTHR11895:SF176">
    <property type="entry name" value="AMIDASE AMID-RELATED"/>
    <property type="match status" value="1"/>
</dbReference>
<evidence type="ECO:0000313" key="4">
    <source>
        <dbReference type="Proteomes" id="UP001596143"/>
    </source>
</evidence>
<accession>A0ABW0UAK1</accession>
<dbReference type="Pfam" id="PF01425">
    <property type="entry name" value="Amidase"/>
    <property type="match status" value="1"/>
</dbReference>
<feature type="region of interest" description="Disordered" evidence="1">
    <location>
        <begin position="1"/>
        <end position="31"/>
    </location>
</feature>
<dbReference type="InterPro" id="IPR023631">
    <property type="entry name" value="Amidase_dom"/>
</dbReference>
<evidence type="ECO:0000256" key="1">
    <source>
        <dbReference type="SAM" id="MobiDB-lite"/>
    </source>
</evidence>
<sequence length="350" mass="37809">MYGTRSTKCRISSNPSITNHTSSSTSGSKVDKDFVPKKHAALVETLGQEGAIMIGKTNMHEFAFGITNNNPFYGPARNPWNPDLIPGGSSGGSAVSVLANSSAASLGTDTGGSVRIPASCCGLVGLKPTKGLLSAEGVTPISWNLDQTGPITRNVDDLIIMMNVLLRQPAKENKYPLQDLKGIRVGVPTNYFTERIEEEVLRAYHNTLQQLEALGAVLVEVEVPHTDKSLGLTFTLATSEAGYTHKERMATHSLDAYGEDVRHVLESSTGIHAVDYIEAVQWQKDISNAFDQVMENIDVFVAPTLPALPKQIGEETVTIDNKEEPIFNFTAKKSLTSKREGAFSTSESGR</sequence>
<dbReference type="RefSeq" id="WP_270897638.1">
    <property type="nucleotide sequence ID" value="NZ_JBHSPF010000079.1"/>
</dbReference>
<dbReference type="Proteomes" id="UP001596143">
    <property type="component" value="Unassembled WGS sequence"/>
</dbReference>
<dbReference type="InterPro" id="IPR036928">
    <property type="entry name" value="AS_sf"/>
</dbReference>
<protein>
    <submittedName>
        <fullName evidence="3">Amidase</fullName>
    </submittedName>
</protein>
<reference evidence="4" key="1">
    <citation type="journal article" date="2019" name="Int. J. Syst. Evol. Microbiol.">
        <title>The Global Catalogue of Microorganisms (GCM) 10K type strain sequencing project: providing services to taxonomists for standard genome sequencing and annotation.</title>
        <authorList>
            <consortium name="The Broad Institute Genomics Platform"/>
            <consortium name="The Broad Institute Genome Sequencing Center for Infectious Disease"/>
            <person name="Wu L."/>
            <person name="Ma J."/>
        </authorList>
    </citation>
    <scope>NUCLEOTIDE SEQUENCE [LARGE SCALE GENOMIC DNA]</scope>
    <source>
        <strain evidence="4">CGMCC 1.15790</strain>
    </source>
</reference>
<dbReference type="EMBL" id="JBHSPF010000079">
    <property type="protein sequence ID" value="MFC5630008.1"/>
    <property type="molecule type" value="Genomic_DNA"/>
</dbReference>
<evidence type="ECO:0000313" key="3">
    <source>
        <dbReference type="EMBL" id="MFC5630008.1"/>
    </source>
</evidence>
<gene>
    <name evidence="3" type="ORF">ACFPTR_14255</name>
</gene>
<dbReference type="InterPro" id="IPR000120">
    <property type="entry name" value="Amidase"/>
</dbReference>
<dbReference type="PANTHER" id="PTHR11895">
    <property type="entry name" value="TRANSAMIDASE"/>
    <property type="match status" value="1"/>
</dbReference>
<dbReference type="SUPFAM" id="SSF75304">
    <property type="entry name" value="Amidase signature (AS) enzymes"/>
    <property type="match status" value="1"/>
</dbReference>
<feature type="domain" description="Amidase" evidence="2">
    <location>
        <begin position="23"/>
        <end position="318"/>
    </location>
</feature>
<keyword evidence="4" id="KW-1185">Reference proteome</keyword>
<comment type="caution">
    <text evidence="3">The sequence shown here is derived from an EMBL/GenBank/DDBJ whole genome shotgun (WGS) entry which is preliminary data.</text>
</comment>
<name>A0ABW0UAK1_9BACI</name>
<evidence type="ECO:0000259" key="2">
    <source>
        <dbReference type="Pfam" id="PF01425"/>
    </source>
</evidence>